<comment type="caution">
    <text evidence="2">The sequence shown here is derived from an EMBL/GenBank/DDBJ whole genome shotgun (WGS) entry which is preliminary data.</text>
</comment>
<organism evidence="2 3">
    <name type="scientific">Fusarium oxysporum</name>
    <name type="common">Fusarium vascular wilt</name>
    <dbReference type="NCBI Taxonomy" id="5507"/>
    <lineage>
        <taxon>Eukaryota</taxon>
        <taxon>Fungi</taxon>
        <taxon>Dikarya</taxon>
        <taxon>Ascomycota</taxon>
        <taxon>Pezizomycotina</taxon>
        <taxon>Sordariomycetes</taxon>
        <taxon>Hypocreomycetidae</taxon>
        <taxon>Hypocreales</taxon>
        <taxon>Nectriaceae</taxon>
        <taxon>Fusarium</taxon>
        <taxon>Fusarium oxysporum species complex</taxon>
    </lineage>
</organism>
<gene>
    <name evidence="2" type="ORF">BFJ69_g16382</name>
</gene>
<evidence type="ECO:0000256" key="1">
    <source>
        <dbReference type="SAM" id="MobiDB-lite"/>
    </source>
</evidence>
<protein>
    <submittedName>
        <fullName evidence="2">Uncharacterized protein</fullName>
    </submittedName>
</protein>
<proteinExistence type="predicted"/>
<reference evidence="2 3" key="1">
    <citation type="journal article" date="2018" name="Sci. Rep.">
        <title>Characterisation of pathogen-specific regions and novel effector candidates in Fusarium oxysporum f. sp. cepae.</title>
        <authorList>
            <person name="Armitage A.D."/>
            <person name="Taylor A."/>
            <person name="Sobczyk M.K."/>
            <person name="Baxter L."/>
            <person name="Greenfield B.P."/>
            <person name="Bates H.J."/>
            <person name="Wilson F."/>
            <person name="Jackson A.C."/>
            <person name="Ott S."/>
            <person name="Harrison R.J."/>
            <person name="Clarkson J.P."/>
        </authorList>
    </citation>
    <scope>NUCLEOTIDE SEQUENCE [LARGE SCALE GENOMIC DNA]</scope>
    <source>
        <strain evidence="2 3">Fo_A13</strain>
    </source>
</reference>
<name>A0A420MBJ9_FUSOX</name>
<accession>A0A420MBJ9</accession>
<feature type="compositionally biased region" description="Low complexity" evidence="1">
    <location>
        <begin position="1"/>
        <end position="18"/>
    </location>
</feature>
<sequence>MSSSRTTSHTSSTPQSLPSRPPPIPADDGFEGTPASREATTDETDASPCEFEIDWENIWHGGKRLMGAKRRPRHRRVIGTKIKESWIYRHGANLEHHGLYTSHRGRLIGDVSCREAPAPSAPNHGGRGERSQLSDSVYVGGDVWLLVIPSFVAAGQPWLAACFTF</sequence>
<dbReference type="AlphaFoldDB" id="A0A420MBJ9"/>
<dbReference type="EMBL" id="MRCX01000440">
    <property type="protein sequence ID" value="RKK65324.1"/>
    <property type="molecule type" value="Genomic_DNA"/>
</dbReference>
<feature type="region of interest" description="Disordered" evidence="1">
    <location>
        <begin position="1"/>
        <end position="47"/>
    </location>
</feature>
<evidence type="ECO:0000313" key="3">
    <source>
        <dbReference type="Proteomes" id="UP000285084"/>
    </source>
</evidence>
<dbReference type="Proteomes" id="UP000285084">
    <property type="component" value="Unassembled WGS sequence"/>
</dbReference>
<evidence type="ECO:0000313" key="2">
    <source>
        <dbReference type="EMBL" id="RKK65324.1"/>
    </source>
</evidence>
<dbReference type="VEuPathDB" id="FungiDB:HZS61_002573"/>